<dbReference type="OrthoDB" id="7185741at2"/>
<dbReference type="GO" id="GO:0016020">
    <property type="term" value="C:membrane"/>
    <property type="evidence" value="ECO:0007669"/>
    <property type="project" value="TreeGrafter"/>
</dbReference>
<reference evidence="2 3" key="1">
    <citation type="submission" date="2019-03" db="EMBL/GenBank/DDBJ databases">
        <title>Draft genome sequences of novel Actinobacteria.</title>
        <authorList>
            <person name="Sahin N."/>
            <person name="Ay H."/>
            <person name="Saygin H."/>
        </authorList>
    </citation>
    <scope>NUCLEOTIDE SEQUENCE [LARGE SCALE GENOMIC DNA]</scope>
    <source>
        <strain evidence="2 3">JCM 30547</strain>
    </source>
</reference>
<evidence type="ECO:0000259" key="1">
    <source>
        <dbReference type="Pfam" id="PF12697"/>
    </source>
</evidence>
<dbReference type="InterPro" id="IPR000073">
    <property type="entry name" value="AB_hydrolase_1"/>
</dbReference>
<dbReference type="AlphaFoldDB" id="A0A4R4P6J7"/>
<accession>A0A4R4P6J7</accession>
<feature type="domain" description="AB hydrolase-1" evidence="1">
    <location>
        <begin position="32"/>
        <end position="248"/>
    </location>
</feature>
<organism evidence="2 3">
    <name type="scientific">Kribbella albertanoniae</name>
    <dbReference type="NCBI Taxonomy" id="1266829"/>
    <lineage>
        <taxon>Bacteria</taxon>
        <taxon>Bacillati</taxon>
        <taxon>Actinomycetota</taxon>
        <taxon>Actinomycetes</taxon>
        <taxon>Propionibacteriales</taxon>
        <taxon>Kribbellaceae</taxon>
        <taxon>Kribbella</taxon>
    </lineage>
</organism>
<sequence length="296" mass="31964">MKGISVNDLQKSCVVNGIELAYRYVPGDAPCIVFVSGLGGSGEEWDSVIERLPAGLSTLVYARAGCGESGPVDAATAAASAQPVQWGAEQLLALLGTVGVQEPWILVGHSIGGLIVDAFARLWPDLVCGLVLVDASDPALHTALDVDKEVLVDGREGEAWRISYPETLDNFEPGPQRHVETVVIGSAMWRWLPVKEAEEYRPLSLVEMDQWWHRHQLQLAQRWSGHLVVPHFAGHLVQKDSPDLVAEVVRSMAAAKGGAVQLDQPAVLRAGGTVRVSVRDETFIEWNATGPRTDGD</sequence>
<dbReference type="InterPro" id="IPR050266">
    <property type="entry name" value="AB_hydrolase_sf"/>
</dbReference>
<proteinExistence type="predicted"/>
<evidence type="ECO:0000313" key="2">
    <source>
        <dbReference type="EMBL" id="TDC16453.1"/>
    </source>
</evidence>
<keyword evidence="3" id="KW-1185">Reference proteome</keyword>
<dbReference type="GO" id="GO:0016787">
    <property type="term" value="F:hydrolase activity"/>
    <property type="evidence" value="ECO:0007669"/>
    <property type="project" value="UniProtKB-KW"/>
</dbReference>
<dbReference type="Gene3D" id="3.40.50.1820">
    <property type="entry name" value="alpha/beta hydrolase"/>
    <property type="match status" value="1"/>
</dbReference>
<dbReference type="Pfam" id="PF12697">
    <property type="entry name" value="Abhydrolase_6"/>
    <property type="match status" value="1"/>
</dbReference>
<dbReference type="PANTHER" id="PTHR43798:SF33">
    <property type="entry name" value="HYDROLASE, PUTATIVE (AFU_ORTHOLOGUE AFUA_2G14860)-RELATED"/>
    <property type="match status" value="1"/>
</dbReference>
<dbReference type="SUPFAM" id="SSF53474">
    <property type="entry name" value="alpha/beta-Hydrolases"/>
    <property type="match status" value="1"/>
</dbReference>
<protein>
    <submittedName>
        <fullName evidence="2">Alpha/beta hydrolase</fullName>
    </submittedName>
</protein>
<dbReference type="EMBL" id="SMKA01000309">
    <property type="protein sequence ID" value="TDC16453.1"/>
    <property type="molecule type" value="Genomic_DNA"/>
</dbReference>
<dbReference type="Proteomes" id="UP000295075">
    <property type="component" value="Unassembled WGS sequence"/>
</dbReference>
<evidence type="ECO:0000313" key="3">
    <source>
        <dbReference type="Proteomes" id="UP000295075"/>
    </source>
</evidence>
<dbReference type="InterPro" id="IPR029058">
    <property type="entry name" value="AB_hydrolase_fold"/>
</dbReference>
<name>A0A4R4P6J7_9ACTN</name>
<gene>
    <name evidence="2" type="ORF">E1261_38930</name>
</gene>
<keyword evidence="2" id="KW-0378">Hydrolase</keyword>
<comment type="caution">
    <text evidence="2">The sequence shown here is derived from an EMBL/GenBank/DDBJ whole genome shotgun (WGS) entry which is preliminary data.</text>
</comment>
<dbReference type="PANTHER" id="PTHR43798">
    <property type="entry name" value="MONOACYLGLYCEROL LIPASE"/>
    <property type="match status" value="1"/>
</dbReference>